<evidence type="ECO:0000256" key="7">
    <source>
        <dbReference type="SAM" id="Phobius"/>
    </source>
</evidence>
<comment type="cofactor">
    <cofactor evidence="1">
        <name>heme</name>
        <dbReference type="ChEBI" id="CHEBI:30413"/>
    </cofactor>
</comment>
<protein>
    <recommendedName>
        <fullName evidence="10">Cytochrome P450</fullName>
    </recommendedName>
</protein>
<evidence type="ECO:0000256" key="2">
    <source>
        <dbReference type="ARBA" id="ARBA00010617"/>
    </source>
</evidence>
<keyword evidence="6" id="KW-0503">Monooxygenase</keyword>
<keyword evidence="7" id="KW-0812">Transmembrane</keyword>
<gene>
    <name evidence="8" type="ORF">DL762_008786</name>
</gene>
<evidence type="ECO:0000256" key="6">
    <source>
        <dbReference type="RuleBase" id="RU000461"/>
    </source>
</evidence>
<keyword evidence="6" id="KW-0560">Oxidoreductase</keyword>
<reference evidence="8 9" key="1">
    <citation type="submission" date="2018-06" db="EMBL/GenBank/DDBJ databases">
        <title>Complete Genomes of Monosporascus.</title>
        <authorList>
            <person name="Robinson A.J."/>
            <person name="Natvig D.O."/>
        </authorList>
    </citation>
    <scope>NUCLEOTIDE SEQUENCE [LARGE SCALE GENOMIC DNA]</scope>
    <source>
        <strain evidence="8 9">CBS 609.92</strain>
    </source>
</reference>
<keyword evidence="7" id="KW-0472">Membrane</keyword>
<keyword evidence="4 6" id="KW-0479">Metal-binding</keyword>
<dbReference type="Pfam" id="PF00067">
    <property type="entry name" value="p450"/>
    <property type="match status" value="2"/>
</dbReference>
<evidence type="ECO:0008006" key="10">
    <source>
        <dbReference type="Google" id="ProtNLM"/>
    </source>
</evidence>
<dbReference type="PRINTS" id="PR00385">
    <property type="entry name" value="P450"/>
</dbReference>
<proteinExistence type="inferred from homology"/>
<evidence type="ECO:0000256" key="3">
    <source>
        <dbReference type="ARBA" id="ARBA00022617"/>
    </source>
</evidence>
<keyword evidence="7" id="KW-1133">Transmembrane helix</keyword>
<keyword evidence="5 6" id="KW-0408">Iron</keyword>
<name>A0ABY0GZS5_9PEZI</name>
<evidence type="ECO:0000256" key="5">
    <source>
        <dbReference type="ARBA" id="ARBA00023004"/>
    </source>
</evidence>
<accession>A0ABY0GZS5</accession>
<organism evidence="8 9">
    <name type="scientific">Monosporascus cannonballus</name>
    <dbReference type="NCBI Taxonomy" id="155416"/>
    <lineage>
        <taxon>Eukaryota</taxon>
        <taxon>Fungi</taxon>
        <taxon>Dikarya</taxon>
        <taxon>Ascomycota</taxon>
        <taxon>Pezizomycotina</taxon>
        <taxon>Sordariomycetes</taxon>
        <taxon>Xylariomycetidae</taxon>
        <taxon>Xylariales</taxon>
        <taxon>Xylariales incertae sedis</taxon>
        <taxon>Monosporascus</taxon>
    </lineage>
</organism>
<dbReference type="InterPro" id="IPR002401">
    <property type="entry name" value="Cyt_P450_E_grp-I"/>
</dbReference>
<evidence type="ECO:0000313" key="9">
    <source>
        <dbReference type="Proteomes" id="UP000294003"/>
    </source>
</evidence>
<dbReference type="InterPro" id="IPR017972">
    <property type="entry name" value="Cyt_P450_CS"/>
</dbReference>
<comment type="caution">
    <text evidence="8">The sequence shown here is derived from an EMBL/GenBank/DDBJ whole genome shotgun (WGS) entry which is preliminary data.</text>
</comment>
<dbReference type="InterPro" id="IPR036396">
    <property type="entry name" value="Cyt_P450_sf"/>
</dbReference>
<dbReference type="PANTHER" id="PTHR24305:SF210">
    <property type="entry name" value="CYTOCHROME P450 MONOOXYGENASE ASQL-RELATED"/>
    <property type="match status" value="1"/>
</dbReference>
<evidence type="ECO:0000256" key="1">
    <source>
        <dbReference type="ARBA" id="ARBA00001971"/>
    </source>
</evidence>
<dbReference type="InterPro" id="IPR001128">
    <property type="entry name" value="Cyt_P450"/>
</dbReference>
<keyword evidence="9" id="KW-1185">Reference proteome</keyword>
<dbReference type="Proteomes" id="UP000294003">
    <property type="component" value="Unassembled WGS sequence"/>
</dbReference>
<dbReference type="PRINTS" id="PR00463">
    <property type="entry name" value="EP450I"/>
</dbReference>
<dbReference type="PROSITE" id="PS00086">
    <property type="entry name" value="CYTOCHROME_P450"/>
    <property type="match status" value="1"/>
</dbReference>
<dbReference type="EMBL" id="QJNS01000394">
    <property type="protein sequence ID" value="RYO78255.1"/>
    <property type="molecule type" value="Genomic_DNA"/>
</dbReference>
<sequence length="404" mass="46519">MSTRPVTLYARLIQILLQLLVYFAGLFAYRYFFHPLAGFPGPKLAPFSNKVIYGFGIKEVPSFTKDPEFSTPEVDGTVNIIVEIDKREYARMRRMLSHAFINTNLYTHKYVITRRTDEMLNCMYGLQEEEGKKGINFVKWSYYVTYDIMADSAYHLQERCALAIYGMRLAMKTERKDFVYHILRDKSISCPADSEIALHFQAMMLAGSITIATFLPGTLYYLCKEPAKRTRFIKEIRDRFTTAAEINARALVKDCPYLNAVCKESLRIYPPAGAAHLTRIVPDGGCDIAGYWMPGGVSPFLTVASGLIKVRYLPPFFQQTRVSVYPWSILRDEANYHAPTKFIPERWLRTEPEGRQGDKLETSLPFSSGPRGCLGKNLAYLEMRIILTRFFWRYDIDWFDASID</sequence>
<dbReference type="InterPro" id="IPR050121">
    <property type="entry name" value="Cytochrome_P450_monoxygenase"/>
</dbReference>
<dbReference type="SUPFAM" id="SSF48264">
    <property type="entry name" value="Cytochrome P450"/>
    <property type="match status" value="1"/>
</dbReference>
<comment type="similarity">
    <text evidence="2 6">Belongs to the cytochrome P450 family.</text>
</comment>
<feature type="transmembrane region" description="Helical" evidence="7">
    <location>
        <begin position="12"/>
        <end position="32"/>
    </location>
</feature>
<evidence type="ECO:0000313" key="8">
    <source>
        <dbReference type="EMBL" id="RYO78255.1"/>
    </source>
</evidence>
<keyword evidence="3 6" id="KW-0349">Heme</keyword>
<dbReference type="Gene3D" id="1.10.630.10">
    <property type="entry name" value="Cytochrome P450"/>
    <property type="match status" value="2"/>
</dbReference>
<evidence type="ECO:0000256" key="4">
    <source>
        <dbReference type="ARBA" id="ARBA00022723"/>
    </source>
</evidence>
<dbReference type="PANTHER" id="PTHR24305">
    <property type="entry name" value="CYTOCHROME P450"/>
    <property type="match status" value="1"/>
</dbReference>